<dbReference type="Pfam" id="PF00881">
    <property type="entry name" value="Nitroreductase"/>
    <property type="match status" value="1"/>
</dbReference>
<dbReference type="Gene3D" id="3.40.109.10">
    <property type="entry name" value="NADH Oxidase"/>
    <property type="match status" value="1"/>
</dbReference>
<evidence type="ECO:0000256" key="1">
    <source>
        <dbReference type="ARBA" id="ARBA00001917"/>
    </source>
</evidence>
<dbReference type="SUPFAM" id="SSF55469">
    <property type="entry name" value="FMN-dependent nitroreductase-like"/>
    <property type="match status" value="1"/>
</dbReference>
<comment type="similarity">
    <text evidence="2">Belongs to the nitroreductase family.</text>
</comment>
<evidence type="ECO:0000256" key="4">
    <source>
        <dbReference type="ARBA" id="ARBA00022643"/>
    </source>
</evidence>
<evidence type="ECO:0000313" key="8">
    <source>
        <dbReference type="Proteomes" id="UP000292734"/>
    </source>
</evidence>
<gene>
    <name evidence="7" type="ORF">EWH08_12450</name>
</gene>
<dbReference type="InterPro" id="IPR029479">
    <property type="entry name" value="Nitroreductase"/>
</dbReference>
<dbReference type="GO" id="GO:0016491">
    <property type="term" value="F:oxidoreductase activity"/>
    <property type="evidence" value="ECO:0007669"/>
    <property type="project" value="UniProtKB-KW"/>
</dbReference>
<accession>A0A4Q4J798</accession>
<keyword evidence="3" id="KW-0285">Flavoprotein</keyword>
<dbReference type="InterPro" id="IPR000415">
    <property type="entry name" value="Nitroreductase-like"/>
</dbReference>
<reference evidence="7 8" key="1">
    <citation type="submission" date="2019-02" db="EMBL/GenBank/DDBJ databases">
        <authorList>
            <person name="Feng G."/>
        </authorList>
    </citation>
    <scope>NUCLEOTIDE SEQUENCE [LARGE SCALE GENOMIC DNA]</scope>
    <source>
        <strain evidence="7 8">DSM 26779</strain>
    </source>
</reference>
<sequence length="230" mass="25434">MGGEWMADMGEMLAALLARRRSVRGFAADEVPAAQMERIFSHARLSPSNCNVQPWIVHVVSGGKAAEMRQALERAATERAEARPDFPLTQAYSGPYRSRQVDAAKALFAATGVEREDRQARYASFIRNFRFFDAPHAAFIFLPPWAGWREAADVGMYAQALMLSMAAEGLASCAQATLSHHADVVKHVLGIDEELGLLLGIAFGFEDRDHPANRTRTTRAPLAENHVFHR</sequence>
<name>A0A4Q4J798_9SPHN</name>
<protein>
    <submittedName>
        <fullName evidence="7">Nitroreductase</fullName>
    </submittedName>
</protein>
<organism evidence="7 8">
    <name type="scientific">Sphingobium indicum</name>
    <dbReference type="NCBI Taxonomy" id="332055"/>
    <lineage>
        <taxon>Bacteria</taxon>
        <taxon>Pseudomonadati</taxon>
        <taxon>Pseudomonadota</taxon>
        <taxon>Alphaproteobacteria</taxon>
        <taxon>Sphingomonadales</taxon>
        <taxon>Sphingomonadaceae</taxon>
        <taxon>Sphingobium</taxon>
    </lineage>
</organism>
<dbReference type="Proteomes" id="UP000292734">
    <property type="component" value="Unassembled WGS sequence"/>
</dbReference>
<comment type="caution">
    <text evidence="7">The sequence shown here is derived from an EMBL/GenBank/DDBJ whole genome shotgun (WGS) entry which is preliminary data.</text>
</comment>
<comment type="cofactor">
    <cofactor evidence="1">
        <name>FMN</name>
        <dbReference type="ChEBI" id="CHEBI:58210"/>
    </cofactor>
</comment>
<evidence type="ECO:0000313" key="7">
    <source>
        <dbReference type="EMBL" id="RYM01490.1"/>
    </source>
</evidence>
<evidence type="ECO:0000256" key="2">
    <source>
        <dbReference type="ARBA" id="ARBA00007118"/>
    </source>
</evidence>
<evidence type="ECO:0000256" key="3">
    <source>
        <dbReference type="ARBA" id="ARBA00022630"/>
    </source>
</evidence>
<keyword evidence="5" id="KW-0560">Oxidoreductase</keyword>
<dbReference type="EMBL" id="SEOM01000004">
    <property type="protein sequence ID" value="RYM01490.1"/>
    <property type="molecule type" value="Genomic_DNA"/>
</dbReference>
<dbReference type="AlphaFoldDB" id="A0A4Q4J798"/>
<proteinExistence type="inferred from homology"/>
<dbReference type="PANTHER" id="PTHR43673:SF2">
    <property type="entry name" value="NITROREDUCTASE"/>
    <property type="match status" value="1"/>
</dbReference>
<keyword evidence="4" id="KW-0288">FMN</keyword>
<feature type="domain" description="Nitroreductase" evidence="6">
    <location>
        <begin position="18"/>
        <end position="204"/>
    </location>
</feature>
<dbReference type="CDD" id="cd02136">
    <property type="entry name" value="PnbA_NfnB-like"/>
    <property type="match status" value="1"/>
</dbReference>
<evidence type="ECO:0000259" key="6">
    <source>
        <dbReference type="Pfam" id="PF00881"/>
    </source>
</evidence>
<dbReference type="PANTHER" id="PTHR43673">
    <property type="entry name" value="NAD(P)H NITROREDUCTASE YDGI-RELATED"/>
    <property type="match status" value="1"/>
</dbReference>
<evidence type="ECO:0000256" key="5">
    <source>
        <dbReference type="ARBA" id="ARBA00023002"/>
    </source>
</evidence>